<dbReference type="HOGENOM" id="CLU_602482_0_0_10"/>
<dbReference type="EMBL" id="CP000492">
    <property type="protein sequence ID" value="ABL65402.1"/>
    <property type="molecule type" value="Genomic_DNA"/>
</dbReference>
<keyword evidence="1" id="KW-0472">Membrane</keyword>
<dbReference type="RefSeq" id="WP_011745220.1">
    <property type="nucleotide sequence ID" value="NC_008639.1"/>
</dbReference>
<dbReference type="eggNOG" id="ENOG502ZF0X">
    <property type="taxonomic scope" value="Bacteria"/>
</dbReference>
<gene>
    <name evidence="2" type="ordered locus">Cpha266_1373</name>
</gene>
<reference evidence="2 3" key="1">
    <citation type="submission" date="2006-12" db="EMBL/GenBank/DDBJ databases">
        <title>Complete sequence of Chlorobium phaeobacteroides DSM 266.</title>
        <authorList>
            <consortium name="US DOE Joint Genome Institute"/>
            <person name="Copeland A."/>
            <person name="Lucas S."/>
            <person name="Lapidus A."/>
            <person name="Barry K."/>
            <person name="Detter J.C."/>
            <person name="Glavina del Rio T."/>
            <person name="Hammon N."/>
            <person name="Israni S."/>
            <person name="Pitluck S."/>
            <person name="Goltsman E."/>
            <person name="Schmutz J."/>
            <person name="Larimer F."/>
            <person name="Land M."/>
            <person name="Hauser L."/>
            <person name="Mikhailova N."/>
            <person name="Li T."/>
            <person name="Overmann J."/>
            <person name="Bryant D.A."/>
            <person name="Richardson P."/>
        </authorList>
    </citation>
    <scope>NUCLEOTIDE SEQUENCE [LARGE SCALE GENOMIC DNA]</scope>
    <source>
        <strain evidence="2 3">DSM 266</strain>
    </source>
</reference>
<feature type="transmembrane region" description="Helical" evidence="1">
    <location>
        <begin position="21"/>
        <end position="50"/>
    </location>
</feature>
<proteinExistence type="predicted"/>
<keyword evidence="1" id="KW-1133">Transmembrane helix</keyword>
<feature type="transmembrane region" description="Helical" evidence="1">
    <location>
        <begin position="293"/>
        <end position="319"/>
    </location>
</feature>
<evidence type="ECO:0000256" key="1">
    <source>
        <dbReference type="SAM" id="Phobius"/>
    </source>
</evidence>
<dbReference type="OrthoDB" id="10007435at2"/>
<dbReference type="Proteomes" id="UP000008701">
    <property type="component" value="Chromosome"/>
</dbReference>
<dbReference type="AlphaFoldDB" id="A1BG75"/>
<protein>
    <submittedName>
        <fullName evidence="2">Uncharacterized protein</fullName>
    </submittedName>
</protein>
<organism evidence="2 3">
    <name type="scientific">Chlorobium phaeobacteroides (strain DSM 266 / SMG 266 / 2430)</name>
    <dbReference type="NCBI Taxonomy" id="290317"/>
    <lineage>
        <taxon>Bacteria</taxon>
        <taxon>Pseudomonadati</taxon>
        <taxon>Chlorobiota</taxon>
        <taxon>Chlorobiia</taxon>
        <taxon>Chlorobiales</taxon>
        <taxon>Chlorobiaceae</taxon>
        <taxon>Chlorobium/Pelodictyon group</taxon>
        <taxon>Chlorobium</taxon>
    </lineage>
</organism>
<feature type="transmembrane region" description="Helical" evidence="1">
    <location>
        <begin position="325"/>
        <end position="344"/>
    </location>
</feature>
<dbReference type="KEGG" id="cph:Cpha266_1373"/>
<sequence>MSSQKRSPDNFMSEQGRLSVVYDLYIDLLGTLVPGLMTVILGVGLIFYALSTIDAVLFSNNELHGHVIEKNSTKLETLITQLHWEFSTVIIVSAYVIGSVFFRQDPKVPDAISALHIWMNSTNNDRKRLAVQSTKKLSELPPLFLRFFKTDNSSFRFSILDRLRPNFLRLINKDKSSFGFRVFSYFQPIFWRLKKKHKLSLSLSILSYIRPKLFNETLGLDTQFPYSHLRCYLASRQLIHLSELIPWCPNEKNTEQFRTKMFINIIKIRLLSHYQNLSKELIRNEAHVRLATSVWYAASTLYYLSFTVIIALLGCYFYNPHKLDIAPTIFMPIASAGILILFYLSMKYHLIKCIHYMRVREVVYVLEAAYMVKMVDDRLFDGLFDNNTSEKCGNCKFCFNNE</sequence>
<accession>A1BG75</accession>
<keyword evidence="3" id="KW-1185">Reference proteome</keyword>
<name>A1BG75_CHLPD</name>
<evidence type="ECO:0000313" key="2">
    <source>
        <dbReference type="EMBL" id="ABL65402.1"/>
    </source>
</evidence>
<keyword evidence="1" id="KW-0812">Transmembrane</keyword>
<evidence type="ECO:0000313" key="3">
    <source>
        <dbReference type="Proteomes" id="UP000008701"/>
    </source>
</evidence>
<feature type="transmembrane region" description="Helical" evidence="1">
    <location>
        <begin position="82"/>
        <end position="102"/>
    </location>
</feature>